<reference evidence="2" key="1">
    <citation type="submission" date="2019-02" db="EMBL/GenBank/DDBJ databases">
        <title>Draft genome sequence of Sphaerospermopsis reniformis NIES-1949.</title>
        <authorList>
            <person name="Yamaguchi H."/>
            <person name="Suzuki S."/>
            <person name="Kawachi M."/>
        </authorList>
    </citation>
    <scope>NUCLEOTIDE SEQUENCE [LARGE SCALE GENOMIC DNA]</scope>
    <source>
        <strain evidence="2">NIES-1949</strain>
    </source>
</reference>
<dbReference type="RefSeq" id="WP_096572909.1">
    <property type="nucleotide sequence ID" value="NZ_BJCE01000017.1"/>
</dbReference>
<protein>
    <submittedName>
        <fullName evidence="1">Uncharacterized protein</fullName>
    </submittedName>
</protein>
<evidence type="ECO:0000313" key="2">
    <source>
        <dbReference type="Proteomes" id="UP000300142"/>
    </source>
</evidence>
<dbReference type="Proteomes" id="UP000300142">
    <property type="component" value="Unassembled WGS sequence"/>
</dbReference>
<keyword evidence="2" id="KW-1185">Reference proteome</keyword>
<evidence type="ECO:0000313" key="1">
    <source>
        <dbReference type="EMBL" id="GCL35763.1"/>
    </source>
</evidence>
<dbReference type="AlphaFoldDB" id="A0A479ZW65"/>
<comment type="caution">
    <text evidence="1">The sequence shown here is derived from an EMBL/GenBank/DDBJ whole genome shotgun (WGS) entry which is preliminary data.</text>
</comment>
<sequence>MTQIEKTNPDQSYCTRSSDGVSGMSVTALAQFCGVDKSTITKFLNQISNSDPLANDLQTALKPYAGNDWRLLTNERSGQVFIIDEVCHAVLEYYALEARKYKGKQIAVNNYRMIAKAGLRVYIWSQTGYAPINTGSHVLINKEELATMISTILQEQLQLIFDIKPKRPWTLPASTPPEQVPNDYVQLEDGSWLSPEGYESILKQGRRSLPWDLRRDGFN</sequence>
<dbReference type="EMBL" id="BJCE01000017">
    <property type="protein sequence ID" value="GCL35763.1"/>
    <property type="molecule type" value="Genomic_DNA"/>
</dbReference>
<gene>
    <name evidence="1" type="ORF">SR1949_08610</name>
</gene>
<proteinExistence type="predicted"/>
<name>A0A479ZW65_9CYAN</name>
<accession>A0A479ZW65</accession>
<organism evidence="1 2">
    <name type="scientific">Sphaerospermopsis reniformis</name>
    <dbReference type="NCBI Taxonomy" id="531300"/>
    <lineage>
        <taxon>Bacteria</taxon>
        <taxon>Bacillati</taxon>
        <taxon>Cyanobacteriota</taxon>
        <taxon>Cyanophyceae</taxon>
        <taxon>Nostocales</taxon>
        <taxon>Aphanizomenonaceae</taxon>
        <taxon>Sphaerospermopsis</taxon>
    </lineage>
</organism>